<keyword evidence="3" id="KW-1185">Reference proteome</keyword>
<name>A0A6L9E8L2_9FLAO</name>
<dbReference type="SUPFAM" id="SSF55486">
    <property type="entry name" value="Metalloproteases ('zincins'), catalytic domain"/>
    <property type="match status" value="1"/>
</dbReference>
<accession>A0A6L9E8L2</accession>
<dbReference type="InterPro" id="IPR024653">
    <property type="entry name" value="Peptidase_M10/M27/M57"/>
</dbReference>
<reference evidence="2 3" key="1">
    <citation type="submission" date="2020-01" db="EMBL/GenBank/DDBJ databases">
        <title>Bacteria diversity of Porities sp.</title>
        <authorList>
            <person name="Wang G."/>
        </authorList>
    </citation>
    <scope>NUCLEOTIDE SEQUENCE [LARGE SCALE GENOMIC DNA]</scope>
    <source>
        <strain evidence="2 3">R33</strain>
    </source>
</reference>
<protein>
    <submittedName>
        <fullName evidence="2">Peptidase</fullName>
    </submittedName>
</protein>
<dbReference type="RefSeq" id="WP_161434165.1">
    <property type="nucleotide sequence ID" value="NZ_WXYO01000002.1"/>
</dbReference>
<dbReference type="Pfam" id="PF12388">
    <property type="entry name" value="Peptidase_M57"/>
    <property type="match status" value="1"/>
</dbReference>
<gene>
    <name evidence="2" type="ORF">GTQ38_03840</name>
</gene>
<evidence type="ECO:0000313" key="3">
    <source>
        <dbReference type="Proteomes" id="UP000475249"/>
    </source>
</evidence>
<dbReference type="AlphaFoldDB" id="A0A6L9E8L2"/>
<dbReference type="Proteomes" id="UP000475249">
    <property type="component" value="Unassembled WGS sequence"/>
</dbReference>
<dbReference type="Gene3D" id="3.40.390.10">
    <property type="entry name" value="Collagenase (Catalytic Domain)"/>
    <property type="match status" value="1"/>
</dbReference>
<dbReference type="EMBL" id="WXYO01000002">
    <property type="protein sequence ID" value="NAS11117.1"/>
    <property type="molecule type" value="Genomic_DNA"/>
</dbReference>
<proteinExistence type="predicted"/>
<evidence type="ECO:0000313" key="2">
    <source>
        <dbReference type="EMBL" id="NAS11117.1"/>
    </source>
</evidence>
<dbReference type="InterPro" id="IPR024079">
    <property type="entry name" value="MetalloPept_cat_dom_sf"/>
</dbReference>
<keyword evidence="1" id="KW-0732">Signal</keyword>
<comment type="caution">
    <text evidence="2">The sequence shown here is derived from an EMBL/GenBank/DDBJ whole genome shotgun (WGS) entry which is preliminary data.</text>
</comment>
<feature type="signal peptide" evidence="1">
    <location>
        <begin position="1"/>
        <end position="25"/>
    </location>
</feature>
<sequence length="283" mass="31340">MKILKTPTILCLLALFLWSCQDEVAEPFESTVPESNEQAEPLEVTEEVVRLLKTNYFNSGEIEVIGFYLPDGSVEQRYLIEGDISFSKDQLEALATLKTPDSRNYHTNNLVNPRTLTIIGYTGGQFALSSKERTALQWSVNNYNRLNLGIRFSLSFGTNFQDKDMVVYYNPNESGSGGVAGFPSNGNPNKFIQIYGLDGFSTNVNEHVITHEMGHSVGFRHTDWQTRQSCGDNINEGVGSVGANPIPGTPAGYDPTSLMLACFSSSEDGEFNNNDIIALNYLY</sequence>
<evidence type="ECO:0000256" key="1">
    <source>
        <dbReference type="SAM" id="SignalP"/>
    </source>
</evidence>
<feature type="chain" id="PRO_5026840640" evidence="1">
    <location>
        <begin position="26"/>
        <end position="283"/>
    </location>
</feature>
<organism evidence="2 3">
    <name type="scientific">Poritiphilus flavus</name>
    <dbReference type="NCBI Taxonomy" id="2697053"/>
    <lineage>
        <taxon>Bacteria</taxon>
        <taxon>Pseudomonadati</taxon>
        <taxon>Bacteroidota</taxon>
        <taxon>Flavobacteriia</taxon>
        <taxon>Flavobacteriales</taxon>
        <taxon>Flavobacteriaceae</taxon>
        <taxon>Poritiphilus</taxon>
    </lineage>
</organism>
<dbReference type="GO" id="GO:0008237">
    <property type="term" value="F:metallopeptidase activity"/>
    <property type="evidence" value="ECO:0007669"/>
    <property type="project" value="InterPro"/>
</dbReference>